<evidence type="ECO:0000313" key="2">
    <source>
        <dbReference type="Proteomes" id="UP000194265"/>
    </source>
</evidence>
<evidence type="ECO:0000313" key="1">
    <source>
        <dbReference type="EMBL" id="ARR02067.1"/>
    </source>
</evidence>
<accession>A0A1X9T0K8</accession>
<dbReference type="RefSeq" id="WP_086333571.1">
    <property type="nucleotide sequence ID" value="NZ_CP018791.1"/>
</dbReference>
<dbReference type="EMBL" id="CP018791">
    <property type="protein sequence ID" value="ARR02067.1"/>
    <property type="molecule type" value="Genomic_DNA"/>
</dbReference>
<dbReference type="STRING" id="1660074.CVIC8964_0652"/>
<dbReference type="Proteomes" id="UP000194265">
    <property type="component" value="Chromosome"/>
</dbReference>
<dbReference type="AlphaFoldDB" id="A0A1X9T0K8"/>
<organism evidence="1 2">
    <name type="scientific">Campylobacter vicugnae</name>
    <dbReference type="NCBI Taxonomy" id="1660076"/>
    <lineage>
        <taxon>Bacteria</taxon>
        <taxon>Pseudomonadati</taxon>
        <taxon>Campylobacterota</taxon>
        <taxon>Epsilonproteobacteria</taxon>
        <taxon>Campylobacterales</taxon>
        <taxon>Campylobacteraceae</taxon>
        <taxon>Campylobacter</taxon>
    </lineage>
</organism>
<sequence>MNKKSKDLKKIIFVETFTKSANNEIKYLDKICSFEYNDTDTIRELFRFVLNYTKETEGSVFAPIDYIDPKDKEKLFVAYFIYYPYSQKGIKVFWKFKDSYSPKNVISNNFDSVKESVFQDSAGMVVYFEYNEARNFDIRLD</sequence>
<proteinExistence type="predicted"/>
<name>A0A1X9T0K8_9BACT</name>
<reference evidence="1 2" key="1">
    <citation type="journal article" date="2017" name="Genome Biol. Evol.">
        <title>Comparative Genomic Analysis Identifies a Campylobacter Clade Deficient in Selenium Metabolism.</title>
        <authorList>
            <person name="Miller W.G."/>
            <person name="Yee E."/>
            <person name="Lopes B.S."/>
            <person name="Chapman M.H."/>
            <person name="Huynh S."/>
            <person name="Bono J.L."/>
            <person name="Parker C.T."/>
            <person name="Strachan N.J.C."/>
            <person name="Forbes K.J."/>
        </authorList>
    </citation>
    <scope>NUCLEOTIDE SEQUENCE [LARGE SCALE GENOMIC DNA]</scope>
    <source>
        <strain evidence="1 2">RM8964</strain>
    </source>
</reference>
<protein>
    <submittedName>
        <fullName evidence="1">Uncharacterized protein</fullName>
    </submittedName>
</protein>
<gene>
    <name evidence="1" type="ORF">CVIC8964_0652</name>
</gene>